<dbReference type="SUPFAM" id="SSF88713">
    <property type="entry name" value="Glycoside hydrolase/deacetylase"/>
    <property type="match status" value="1"/>
</dbReference>
<name>C6LGS8_9FIRM</name>
<dbReference type="Pfam" id="PF17677">
    <property type="entry name" value="Glyco_hydro38C2"/>
    <property type="match status" value="1"/>
</dbReference>
<dbReference type="InterPro" id="IPR015341">
    <property type="entry name" value="Glyco_hydro_38_cen"/>
</dbReference>
<reference evidence="6" key="1">
    <citation type="submission" date="2009-07" db="EMBL/GenBank/DDBJ databases">
        <authorList>
            <person name="Weinstock G."/>
            <person name="Sodergren E."/>
            <person name="Clifton S."/>
            <person name="Fulton L."/>
            <person name="Fulton B."/>
            <person name="Courtney L."/>
            <person name="Fronick C."/>
            <person name="Harrison M."/>
            <person name="Strong C."/>
            <person name="Farmer C."/>
            <person name="Delahaunty K."/>
            <person name="Markovic C."/>
            <person name="Hall O."/>
            <person name="Minx P."/>
            <person name="Tomlinson C."/>
            <person name="Mitreva M."/>
            <person name="Nelson J."/>
            <person name="Hou S."/>
            <person name="Wollam A."/>
            <person name="Pepin K.H."/>
            <person name="Johnson M."/>
            <person name="Bhonagiri V."/>
            <person name="Nash W.E."/>
            <person name="Warren W."/>
            <person name="Chinwalla A."/>
            <person name="Mardis E.R."/>
            <person name="Wilson R.K."/>
        </authorList>
    </citation>
    <scope>NUCLEOTIDE SEQUENCE [LARGE SCALE GENOMIC DNA]</scope>
    <source>
        <strain evidence="6">DSM 14469</strain>
    </source>
</reference>
<dbReference type="PANTHER" id="PTHR46017:SF1">
    <property type="entry name" value="ALPHA-MANNOSIDASE 2C1"/>
    <property type="match status" value="1"/>
</dbReference>
<evidence type="ECO:0000256" key="1">
    <source>
        <dbReference type="ARBA" id="ARBA00009792"/>
    </source>
</evidence>
<dbReference type="Proteomes" id="UP000005561">
    <property type="component" value="Unassembled WGS sequence"/>
</dbReference>
<accession>C6LGS8</accession>
<dbReference type="FunFam" id="3.20.110.10:FF:000002">
    <property type="entry name" value="alpha-mannosidase 2C1 isoform X1"/>
    <property type="match status" value="1"/>
</dbReference>
<evidence type="ECO:0000313" key="7">
    <source>
        <dbReference type="Proteomes" id="UP000005561"/>
    </source>
</evidence>
<dbReference type="InterPro" id="IPR011330">
    <property type="entry name" value="Glyco_hydro/deAcase_b/a-brl"/>
</dbReference>
<dbReference type="Pfam" id="PF01074">
    <property type="entry name" value="Glyco_hydro_38N"/>
    <property type="match status" value="1"/>
</dbReference>
<keyword evidence="7" id="KW-1185">Reference proteome</keyword>
<proteinExistence type="inferred from homology"/>
<dbReference type="Gene3D" id="3.20.110.10">
    <property type="entry name" value="Glycoside hydrolase 38, N terminal domain"/>
    <property type="match status" value="1"/>
</dbReference>
<dbReference type="GO" id="GO:0046872">
    <property type="term" value="F:metal ion binding"/>
    <property type="evidence" value="ECO:0007669"/>
    <property type="project" value="UniProtKB-KW"/>
</dbReference>
<gene>
    <name evidence="6" type="ORF">BRYFOR_07838</name>
</gene>
<evidence type="ECO:0000256" key="3">
    <source>
        <dbReference type="ARBA" id="ARBA00022801"/>
    </source>
</evidence>
<dbReference type="GO" id="GO:0009313">
    <property type="term" value="P:oligosaccharide catabolic process"/>
    <property type="evidence" value="ECO:0007669"/>
    <property type="project" value="TreeGrafter"/>
</dbReference>
<dbReference type="InterPro" id="IPR000602">
    <property type="entry name" value="Glyco_hydro_38_N"/>
</dbReference>
<dbReference type="SUPFAM" id="SSF88688">
    <property type="entry name" value="Families 57/38 glycoside transferase middle domain"/>
    <property type="match status" value="1"/>
</dbReference>
<dbReference type="InterPro" id="IPR028995">
    <property type="entry name" value="Glyco_hydro_57/38_cen_sf"/>
</dbReference>
<dbReference type="eggNOG" id="COG0383">
    <property type="taxonomic scope" value="Bacteria"/>
</dbReference>
<keyword evidence="2" id="KW-0479">Metal-binding</keyword>
<dbReference type="EMBL" id="ACCL02000012">
    <property type="protein sequence ID" value="EET60278.1"/>
    <property type="molecule type" value="Genomic_DNA"/>
</dbReference>
<dbReference type="InterPro" id="IPR011013">
    <property type="entry name" value="Gal_mutarotase_sf_dom"/>
</dbReference>
<dbReference type="Gene3D" id="2.70.98.30">
    <property type="entry name" value="Golgi alpha-mannosidase II, domain 4"/>
    <property type="match status" value="1"/>
</dbReference>
<dbReference type="FunFam" id="2.70.98.30:FF:000010">
    <property type="entry name" value="Cytosolic alpha-mannosidase"/>
    <property type="match status" value="1"/>
</dbReference>
<dbReference type="CDD" id="cd10789">
    <property type="entry name" value="GH38N_AMII_ER_cytosolic"/>
    <property type="match status" value="1"/>
</dbReference>
<dbReference type="GO" id="GO:0006013">
    <property type="term" value="P:mannose metabolic process"/>
    <property type="evidence" value="ECO:0007669"/>
    <property type="project" value="InterPro"/>
</dbReference>
<evidence type="ECO:0000313" key="6">
    <source>
        <dbReference type="EMBL" id="EET60278.1"/>
    </source>
</evidence>
<dbReference type="Gene3D" id="1.20.1270.50">
    <property type="entry name" value="Glycoside hydrolase family 38, central domain"/>
    <property type="match status" value="1"/>
</dbReference>
<dbReference type="AlphaFoldDB" id="C6LGS8"/>
<sequence>MFNLYGAFCSSFFITDKRGQEGKMWYLDKRVQVICDELKKLITVKTMKFDKIRYKEGLFFYPREVQENGGEWREFYPEKMKWYGPDRHYWFQAEYTVPEELAGQALRLCVKTQIEEWDDGKNPQFLLFVNGEATQGLDMNHRLVHMTEAAAAGEKWRFDLQAYTGTLHAEFDLILEMQQADLRIEKLYYDLVVPLRAFSRMEKDDRNRMELERVLNEAVNLLDLRTPYSEDFYQSIRAAEQYLEKTVYGDMAGCADVVATCIGHTHIDVAWWWTVAQTREKVARSFATVLKLMEEYPQYRFMSSQPQLYQFLKERYPDMYERIKARIREKRWEPEGGMWLEADTNLTSGESLVRQLFYGKKFFREEFGTDSRILWLPDVFGYSGALPQIMKKSGIDYFMTTKLAWNQIDKMPYDTFMWKGIDGSAVFTHLITTLGVGQSEEDFFTTYNGMLHPDAIIGGWHRYQNKDINNDILVAFGYGDGGGGPTREMLETAKRMEKGICGIPKVRQEFSRVYFDELYERVKDSRRLPVWEGELYFEYHRGTYTSMGRNKRANRKSEILMMDVELLCTLAALRGMQTPAEELERMWKVILLNQFHDILPGSSIREVYEVTKQEYGQLARKGGELLSERMHLFAGEGDCVTLFNTTGFTRNDIVRLPEGICGALVDADGTRCPVQSLGAEAVVYAAGLPAKGWKSFYIDRENGKPDAARSVPFVQEGNMLETPYYRILFDDDGMFSSIYDKKNRREILKPGRPGNRFCMYEDKPMNYDNWDIDIYYTEKSWDVPAPVRMEWTACGPVCAVLEQERRISNSRICQKIYFYADTPRIDFETWVDWREHQHLLKVHFPVDVHTDEASFDIQFGNLTRKVHTNTSWDMARFESCGQKWIDLSEGHYGVSLLNDCKYGHSVRDGEIGLTLIKSGIEPNPAADQEEHVFTYALYPHSGSLRECDTVREGYCLNFPVHTHADSAFQPEASFLSCDSKNVMLETVKEADDGNGIIIRMYEYENARTQATVSFGMGYEIGQVQECDLMEETQGGDIVPEGGSFRFEIRPYEIKSYRVVLK</sequence>
<dbReference type="GO" id="GO:0004559">
    <property type="term" value="F:alpha-mannosidase activity"/>
    <property type="evidence" value="ECO:0007669"/>
    <property type="project" value="InterPro"/>
</dbReference>
<dbReference type="InterPro" id="IPR027291">
    <property type="entry name" value="Glyco_hydro_38_N_sf"/>
</dbReference>
<comment type="similarity">
    <text evidence="1">Belongs to the glycosyl hydrolase 38 family.</text>
</comment>
<comment type="caution">
    <text evidence="6">The sequence shown here is derived from an EMBL/GenBank/DDBJ whole genome shotgun (WGS) entry which is preliminary data.</text>
</comment>
<organism evidence="6 7">
    <name type="scientific">Marvinbryantia formatexigens DSM 14469</name>
    <dbReference type="NCBI Taxonomy" id="478749"/>
    <lineage>
        <taxon>Bacteria</taxon>
        <taxon>Bacillati</taxon>
        <taxon>Bacillota</taxon>
        <taxon>Clostridia</taxon>
        <taxon>Lachnospirales</taxon>
        <taxon>Lachnospiraceae</taxon>
        <taxon>Marvinbryantia</taxon>
    </lineage>
</organism>
<evidence type="ECO:0000256" key="4">
    <source>
        <dbReference type="ARBA" id="ARBA00023295"/>
    </source>
</evidence>
<dbReference type="STRING" id="168384.SAMN05660368_00909"/>
<dbReference type="SUPFAM" id="SSF74650">
    <property type="entry name" value="Galactose mutarotase-like"/>
    <property type="match status" value="1"/>
</dbReference>
<dbReference type="Pfam" id="PF07748">
    <property type="entry name" value="Glyco_hydro_38C"/>
    <property type="match status" value="1"/>
</dbReference>
<dbReference type="PANTHER" id="PTHR46017">
    <property type="entry name" value="ALPHA-MANNOSIDASE 2C1"/>
    <property type="match status" value="1"/>
</dbReference>
<keyword evidence="4" id="KW-0326">Glycosidase</keyword>
<dbReference type="SMART" id="SM00872">
    <property type="entry name" value="Alpha-mann_mid"/>
    <property type="match status" value="1"/>
</dbReference>
<dbReference type="InterPro" id="IPR041147">
    <property type="entry name" value="GH38_C"/>
</dbReference>
<dbReference type="Gene3D" id="2.60.40.2220">
    <property type="match status" value="1"/>
</dbReference>
<dbReference type="InterPro" id="IPR011682">
    <property type="entry name" value="Glyco_hydro_38_C"/>
</dbReference>
<keyword evidence="3 6" id="KW-0378">Hydrolase</keyword>
<feature type="domain" description="Glycoside hydrolase family 38 central" evidence="5">
    <location>
        <begin position="538"/>
        <end position="615"/>
    </location>
</feature>
<dbReference type="InterPro" id="IPR037094">
    <property type="entry name" value="Glyco_hydro_38_cen_sf"/>
</dbReference>
<protein>
    <submittedName>
        <fullName evidence="6">Glycosyl hydrolase family 38 C-terminal domain protein</fullName>
    </submittedName>
</protein>
<dbReference type="GO" id="GO:0030246">
    <property type="term" value="F:carbohydrate binding"/>
    <property type="evidence" value="ECO:0007669"/>
    <property type="project" value="InterPro"/>
</dbReference>
<evidence type="ECO:0000256" key="2">
    <source>
        <dbReference type="ARBA" id="ARBA00022723"/>
    </source>
</evidence>
<evidence type="ECO:0000259" key="5">
    <source>
        <dbReference type="SMART" id="SM00872"/>
    </source>
</evidence>
<dbReference type="FunFam" id="1.20.1270.50:FF:000004">
    <property type="entry name" value="alpha-mannosidase 2C1 isoform X1"/>
    <property type="match status" value="1"/>
</dbReference>
<dbReference type="Pfam" id="PF09261">
    <property type="entry name" value="Alpha-mann_mid"/>
    <property type="match status" value="1"/>
</dbReference>